<name>A0A523TGF7_UNCAE</name>
<evidence type="ECO:0000313" key="2">
    <source>
        <dbReference type="Proteomes" id="UP000316517"/>
    </source>
</evidence>
<reference evidence="1 2" key="1">
    <citation type="submission" date="2019-03" db="EMBL/GenBank/DDBJ databases">
        <title>Metabolic potential of uncultured bacteria and archaea associated with petroleum seepage in deep-sea sediments.</title>
        <authorList>
            <person name="Dong X."/>
            <person name="Hubert C."/>
        </authorList>
    </citation>
    <scope>NUCLEOTIDE SEQUENCE [LARGE SCALE GENOMIC DNA]</scope>
    <source>
        <strain evidence="1">E44_bin3</strain>
    </source>
</reference>
<accession>A0A523TGF7</accession>
<dbReference type="Proteomes" id="UP000316517">
    <property type="component" value="Unassembled WGS sequence"/>
</dbReference>
<gene>
    <name evidence="1" type="ORF">E3J68_01835</name>
</gene>
<dbReference type="Gene3D" id="3.40.50.720">
    <property type="entry name" value="NAD(P)-binding Rossmann-like Domain"/>
    <property type="match status" value="2"/>
</dbReference>
<evidence type="ECO:0000313" key="1">
    <source>
        <dbReference type="EMBL" id="TET29407.1"/>
    </source>
</evidence>
<dbReference type="EMBL" id="SOJT01000080">
    <property type="protein sequence ID" value="TET29407.1"/>
    <property type="molecule type" value="Genomic_DNA"/>
</dbReference>
<comment type="caution">
    <text evidence="1">The sequence shown here is derived from an EMBL/GenBank/DDBJ whole genome shotgun (WGS) entry which is preliminary data.</text>
</comment>
<organism evidence="1 2">
    <name type="scientific">Aerophobetes bacterium</name>
    <dbReference type="NCBI Taxonomy" id="2030807"/>
    <lineage>
        <taxon>Bacteria</taxon>
        <taxon>Candidatus Aerophobota</taxon>
    </lineage>
</organism>
<protein>
    <recommendedName>
        <fullName evidence="3">D-isomer specific 2-hydroxyacid dehydrogenase NAD-binding domain-containing protein</fullName>
    </recommendedName>
</protein>
<evidence type="ECO:0008006" key="3">
    <source>
        <dbReference type="Google" id="ProtNLM"/>
    </source>
</evidence>
<proteinExistence type="predicted"/>
<sequence>MEKEPPDPKNPLLKLDNLIITPHISYYSEQSYAELKTKAAQAVLNVLKGDLPKSIVNPQVVKER</sequence>
<dbReference type="AlphaFoldDB" id="A0A523TGF7"/>